<gene>
    <name evidence="1" type="ORF">RUMGNA_00039</name>
</gene>
<dbReference type="GeneID" id="57432478"/>
<proteinExistence type="predicted"/>
<accession>A7AXM7</accession>
<dbReference type="PaxDb" id="411470-RUMGNA_00039"/>
<dbReference type="RefSeq" id="WP_004840026.1">
    <property type="nucleotide sequence ID" value="NZ_AAYG02000001.1"/>
</dbReference>
<reference evidence="1 2" key="2">
    <citation type="submission" date="2007-06" db="EMBL/GenBank/DDBJ databases">
        <title>Draft genome sequence of Ruminococcus gnavus (ATCC 29149).</title>
        <authorList>
            <person name="Sudarsanam P."/>
            <person name="Ley R."/>
            <person name="Guruge J."/>
            <person name="Turnbaugh P.J."/>
            <person name="Mahowald M."/>
            <person name="Liep D."/>
            <person name="Gordon J."/>
        </authorList>
    </citation>
    <scope>NUCLEOTIDE SEQUENCE [LARGE SCALE GENOMIC DNA]</scope>
    <source>
        <strain evidence="1 2">ATCC 29149</strain>
    </source>
</reference>
<evidence type="ECO:0000313" key="1">
    <source>
        <dbReference type="EMBL" id="EDN79528.1"/>
    </source>
</evidence>
<dbReference type="EMBL" id="AAYG02000001">
    <property type="protein sequence ID" value="EDN79528.1"/>
    <property type="molecule type" value="Genomic_DNA"/>
</dbReference>
<sequence length="64" mass="7624">MKEQKICPFCGSEKGYYVTERVIRDLFFNYNNEPCGATEDVTEFCSKRRRCINCDKILPKKMFE</sequence>
<reference evidence="1 2" key="1">
    <citation type="submission" date="2007-04" db="EMBL/GenBank/DDBJ databases">
        <authorList>
            <person name="Fulton L."/>
            <person name="Clifton S."/>
            <person name="Fulton B."/>
            <person name="Xu J."/>
            <person name="Minx P."/>
            <person name="Pepin K.H."/>
            <person name="Johnson M."/>
            <person name="Thiruvilangam P."/>
            <person name="Bhonagiri V."/>
            <person name="Nash W.E."/>
            <person name="Mardis E.R."/>
            <person name="Wilson R.K."/>
        </authorList>
    </citation>
    <scope>NUCLEOTIDE SEQUENCE [LARGE SCALE GENOMIC DNA]</scope>
    <source>
        <strain evidence="1 2">ATCC 29149</strain>
    </source>
</reference>
<dbReference type="AlphaFoldDB" id="A7AXM7"/>
<organism evidence="1 2">
    <name type="scientific">Mediterraneibacter gnavus (strain ATCC 29149 / DSM 114966 / JCM 6515 / VPI C7-9)</name>
    <name type="common">Ruminococcus gnavus</name>
    <dbReference type="NCBI Taxonomy" id="411470"/>
    <lineage>
        <taxon>Bacteria</taxon>
        <taxon>Bacillati</taxon>
        <taxon>Bacillota</taxon>
        <taxon>Clostridia</taxon>
        <taxon>Lachnospirales</taxon>
        <taxon>Lachnospiraceae</taxon>
        <taxon>Mediterraneibacter</taxon>
    </lineage>
</organism>
<dbReference type="Proteomes" id="UP000004410">
    <property type="component" value="Unassembled WGS sequence"/>
</dbReference>
<protein>
    <submittedName>
        <fullName evidence="1">Uncharacterized protein</fullName>
    </submittedName>
</protein>
<evidence type="ECO:0000313" key="2">
    <source>
        <dbReference type="Proteomes" id="UP000004410"/>
    </source>
</evidence>
<comment type="caution">
    <text evidence="1">The sequence shown here is derived from an EMBL/GenBank/DDBJ whole genome shotgun (WGS) entry which is preliminary data.</text>
</comment>
<name>A7AXM7_MEDG7</name>